<evidence type="ECO:0000313" key="2">
    <source>
        <dbReference type="EMBL" id="XDI06851.1"/>
    </source>
</evidence>
<dbReference type="AlphaFoldDB" id="A0AB39BKJ8"/>
<reference evidence="2" key="1">
    <citation type="submission" date="2024-05" db="EMBL/GenBank/DDBJ databases">
        <title>Herbiconiux sp. A18JL235.</title>
        <authorList>
            <person name="Zhang G."/>
        </authorList>
    </citation>
    <scope>NUCLEOTIDE SEQUENCE</scope>
    <source>
        <strain evidence="2">A18JL235</strain>
    </source>
</reference>
<sequence>MITVLVLLGALAASGIAATVVAVARDGHRRVTTRGSGRAEGWAHAAWAGTPPLPDYEASEANASS</sequence>
<organism evidence="2">
    <name type="scientific">Herbiconiux sp. A18JL235</name>
    <dbReference type="NCBI Taxonomy" id="3152363"/>
    <lineage>
        <taxon>Bacteria</taxon>
        <taxon>Bacillati</taxon>
        <taxon>Actinomycetota</taxon>
        <taxon>Actinomycetes</taxon>
        <taxon>Micrococcales</taxon>
        <taxon>Microbacteriaceae</taxon>
        <taxon>Herbiconiux</taxon>
    </lineage>
</organism>
<proteinExistence type="predicted"/>
<protein>
    <submittedName>
        <fullName evidence="2">Uncharacterized protein</fullName>
    </submittedName>
</protein>
<name>A0AB39BKJ8_9MICO</name>
<evidence type="ECO:0000256" key="1">
    <source>
        <dbReference type="SAM" id="SignalP"/>
    </source>
</evidence>
<gene>
    <name evidence="2" type="ORF">ABFY20_07035</name>
</gene>
<accession>A0AB39BKJ8</accession>
<keyword evidence="1" id="KW-0732">Signal</keyword>
<dbReference type="EMBL" id="CP162511">
    <property type="protein sequence ID" value="XDI06851.1"/>
    <property type="molecule type" value="Genomic_DNA"/>
</dbReference>
<feature type="chain" id="PRO_5044312218" evidence="1">
    <location>
        <begin position="18"/>
        <end position="65"/>
    </location>
</feature>
<feature type="signal peptide" evidence="1">
    <location>
        <begin position="1"/>
        <end position="17"/>
    </location>
</feature>
<dbReference type="RefSeq" id="WP_368499229.1">
    <property type="nucleotide sequence ID" value="NZ_CP162511.1"/>
</dbReference>